<accession>A0ABR8RE48</accession>
<keyword evidence="2" id="KW-1185">Reference proteome</keyword>
<evidence type="ECO:0008006" key="3">
    <source>
        <dbReference type="Google" id="ProtNLM"/>
    </source>
</evidence>
<evidence type="ECO:0000313" key="1">
    <source>
        <dbReference type="EMBL" id="MBD7946053.1"/>
    </source>
</evidence>
<name>A0ABR8RE48_9BACI</name>
<dbReference type="InterPro" id="IPR036491">
    <property type="entry name" value="YugN-like_sf"/>
</dbReference>
<dbReference type="Gene3D" id="3.30.310.100">
    <property type="entry name" value="YugN-like"/>
    <property type="match status" value="1"/>
</dbReference>
<dbReference type="RefSeq" id="WP_151112591.1">
    <property type="nucleotide sequence ID" value="NZ_JACSQO010000012.1"/>
</dbReference>
<dbReference type="Pfam" id="PF08868">
    <property type="entry name" value="YugN"/>
    <property type="match status" value="1"/>
</dbReference>
<dbReference type="Proteomes" id="UP000640786">
    <property type="component" value="Unassembled WGS sequence"/>
</dbReference>
<comment type="caution">
    <text evidence="1">The sequence shown here is derived from an EMBL/GenBank/DDBJ whole genome shotgun (WGS) entry which is preliminary data.</text>
</comment>
<gene>
    <name evidence="1" type="ORF">H9650_18265</name>
</gene>
<organism evidence="1 2">
    <name type="scientific">Psychrobacillus faecigallinarum</name>
    <dbReference type="NCBI Taxonomy" id="2762235"/>
    <lineage>
        <taxon>Bacteria</taxon>
        <taxon>Bacillati</taxon>
        <taxon>Bacillota</taxon>
        <taxon>Bacilli</taxon>
        <taxon>Bacillales</taxon>
        <taxon>Bacillaceae</taxon>
        <taxon>Psychrobacillus</taxon>
    </lineage>
</organism>
<reference evidence="1 2" key="1">
    <citation type="submission" date="2020-08" db="EMBL/GenBank/DDBJ databases">
        <title>A Genomic Blueprint of the Chicken Gut Microbiome.</title>
        <authorList>
            <person name="Gilroy R."/>
            <person name="Ravi A."/>
            <person name="Getino M."/>
            <person name="Pursley I."/>
            <person name="Horton D.L."/>
            <person name="Alikhan N.-F."/>
            <person name="Baker D."/>
            <person name="Gharbi K."/>
            <person name="Hall N."/>
            <person name="Watson M."/>
            <person name="Adriaenssens E.M."/>
            <person name="Foster-Nyarko E."/>
            <person name="Jarju S."/>
            <person name="Secka A."/>
            <person name="Antonio M."/>
            <person name="Oren A."/>
            <person name="Chaudhuri R."/>
            <person name="La Ragione R.M."/>
            <person name="Hildebrand F."/>
            <person name="Pallen M.J."/>
        </authorList>
    </citation>
    <scope>NUCLEOTIDE SEQUENCE [LARGE SCALE GENOMIC DNA]</scope>
    <source>
        <strain evidence="1 2">Sa2BUA9</strain>
    </source>
</reference>
<dbReference type="InterPro" id="IPR014967">
    <property type="entry name" value="Uncharacterised_YugN-like"/>
</dbReference>
<evidence type="ECO:0000313" key="2">
    <source>
        <dbReference type="Proteomes" id="UP000640786"/>
    </source>
</evidence>
<dbReference type="EMBL" id="JACSQO010000012">
    <property type="protein sequence ID" value="MBD7946053.1"/>
    <property type="molecule type" value="Genomic_DNA"/>
</dbReference>
<dbReference type="SUPFAM" id="SSF160755">
    <property type="entry name" value="YugN-like"/>
    <property type="match status" value="1"/>
</dbReference>
<sequence length="136" mass="15524">MLQLNTELEGKFANFGDLQDRISSLGYSIGGNWDYHKGSFDSILCREEGETIYLRIPFTVTQGMLDDSDAHIRFQSPYLIKHVVNVGLDKDENSLLTTTGFDQFQTPVDQDGNITDKNRWEHAGEQEVQKVLRLLQ</sequence>
<proteinExistence type="predicted"/>
<protein>
    <recommendedName>
        <fullName evidence="3">YugN-like family protein</fullName>
    </recommendedName>
</protein>